<evidence type="ECO:0000256" key="6">
    <source>
        <dbReference type="ARBA" id="ARBA00022553"/>
    </source>
</evidence>
<dbReference type="EMBL" id="VEVO01000020">
    <property type="protein sequence ID" value="KAF0025720.1"/>
    <property type="molecule type" value="Genomic_DNA"/>
</dbReference>
<dbReference type="PROSITE" id="PS50826">
    <property type="entry name" value="RUN"/>
    <property type="match status" value="1"/>
</dbReference>
<dbReference type="SUPFAM" id="SSF50729">
    <property type="entry name" value="PH domain-like"/>
    <property type="match status" value="2"/>
</dbReference>
<evidence type="ECO:0000313" key="20">
    <source>
        <dbReference type="EMBL" id="KAF0025720.1"/>
    </source>
</evidence>
<evidence type="ECO:0000256" key="10">
    <source>
        <dbReference type="ARBA" id="ARBA00022771"/>
    </source>
</evidence>
<evidence type="ECO:0000313" key="21">
    <source>
        <dbReference type="Proteomes" id="UP000438429"/>
    </source>
</evidence>
<evidence type="ECO:0000256" key="17">
    <source>
        <dbReference type="SAM" id="SignalP"/>
    </source>
</evidence>
<feature type="compositionally biased region" description="Low complexity" evidence="16">
    <location>
        <begin position="610"/>
        <end position="619"/>
    </location>
</feature>
<evidence type="ECO:0000256" key="1">
    <source>
        <dbReference type="ARBA" id="ARBA00004603"/>
    </source>
</evidence>
<dbReference type="Proteomes" id="UP000438429">
    <property type="component" value="Unassembled WGS sequence"/>
</dbReference>
<dbReference type="GO" id="GO:0005125">
    <property type="term" value="F:cytokine activity"/>
    <property type="evidence" value="ECO:0007669"/>
    <property type="project" value="UniProtKB-KW"/>
</dbReference>
<dbReference type="Gene3D" id="1.20.1250.10">
    <property type="match status" value="1"/>
</dbReference>
<dbReference type="GO" id="GO:0005770">
    <property type="term" value="C:late endosome"/>
    <property type="evidence" value="ECO:0007669"/>
    <property type="project" value="UniProtKB-SubCell"/>
</dbReference>
<dbReference type="GO" id="GO:0005615">
    <property type="term" value="C:extracellular space"/>
    <property type="evidence" value="ECO:0007669"/>
    <property type="project" value="UniProtKB-KW"/>
</dbReference>
<dbReference type="SMART" id="SM00593">
    <property type="entry name" value="RUN"/>
    <property type="match status" value="1"/>
</dbReference>
<dbReference type="InterPro" id="IPR037213">
    <property type="entry name" value="Run_dom_sf"/>
</dbReference>
<feature type="signal peptide" evidence="17">
    <location>
        <begin position="1"/>
        <end position="21"/>
    </location>
</feature>
<comment type="caution">
    <text evidence="20">The sequence shown here is derived from an EMBL/GenBank/DDBJ whole genome shotgun (WGS) entry which is preliminary data.</text>
</comment>
<evidence type="ECO:0000256" key="15">
    <source>
        <dbReference type="ARBA" id="ARBA00023228"/>
    </source>
</evidence>
<name>A0A6A4S238_SCOMX</name>
<feature type="chain" id="PRO_5025656311" description="Pleckstrin-likey domain-containing family M member 1" evidence="17">
    <location>
        <begin position="22"/>
        <end position="1227"/>
    </location>
</feature>
<evidence type="ECO:0000256" key="4">
    <source>
        <dbReference type="ARBA" id="ARBA00022514"/>
    </source>
</evidence>
<keyword evidence="14" id="KW-1015">Disulfide bond</keyword>
<evidence type="ECO:0000256" key="5">
    <source>
        <dbReference type="ARBA" id="ARBA00022525"/>
    </source>
</evidence>
<keyword evidence="4" id="KW-0202">Cytokine</keyword>
<dbReference type="GO" id="GO:0005126">
    <property type="term" value="F:cytokine receptor binding"/>
    <property type="evidence" value="ECO:0007669"/>
    <property type="project" value="InterPro"/>
</dbReference>
<evidence type="ECO:0000259" key="19">
    <source>
        <dbReference type="PROSITE" id="PS50826"/>
    </source>
</evidence>
<evidence type="ECO:0000256" key="16">
    <source>
        <dbReference type="SAM" id="MobiDB-lite"/>
    </source>
</evidence>
<dbReference type="InterPro" id="IPR004012">
    <property type="entry name" value="Run_dom"/>
</dbReference>
<organism evidence="20 21">
    <name type="scientific">Scophthalmus maximus</name>
    <name type="common">Turbot</name>
    <name type="synonym">Psetta maxima</name>
    <dbReference type="NCBI Taxonomy" id="52904"/>
    <lineage>
        <taxon>Eukaryota</taxon>
        <taxon>Metazoa</taxon>
        <taxon>Chordata</taxon>
        <taxon>Craniata</taxon>
        <taxon>Vertebrata</taxon>
        <taxon>Euteleostomi</taxon>
        <taxon>Actinopterygii</taxon>
        <taxon>Neopterygii</taxon>
        <taxon>Teleostei</taxon>
        <taxon>Neoteleostei</taxon>
        <taxon>Acanthomorphata</taxon>
        <taxon>Carangaria</taxon>
        <taxon>Pleuronectiformes</taxon>
        <taxon>Pleuronectoidei</taxon>
        <taxon>Scophthalmidae</taxon>
        <taxon>Scophthalmus</taxon>
    </lineage>
</organism>
<dbReference type="SMART" id="SM01175">
    <property type="entry name" value="DUF4206"/>
    <property type="match status" value="1"/>
</dbReference>
<feature type="compositionally biased region" description="Low complexity" evidence="16">
    <location>
        <begin position="803"/>
        <end position="812"/>
    </location>
</feature>
<feature type="compositionally biased region" description="Polar residues" evidence="16">
    <location>
        <begin position="449"/>
        <end position="462"/>
    </location>
</feature>
<dbReference type="InterPro" id="IPR051366">
    <property type="entry name" value="DEF8"/>
</dbReference>
<dbReference type="InterPro" id="IPR000471">
    <property type="entry name" value="Interferon_alpha/beta/delta"/>
</dbReference>
<keyword evidence="15" id="KW-0458">Lysosome</keyword>
<dbReference type="PANTHER" id="PTHR12326">
    <property type="entry name" value="PLECKSTRIN HOMOLOGY DOMAIN CONTAINING PROTEIN"/>
    <property type="match status" value="1"/>
</dbReference>
<dbReference type="Gene3D" id="2.30.29.30">
    <property type="entry name" value="Pleckstrin-homology domain (PH domain)/Phosphotyrosine-binding domain (PTB)"/>
    <property type="match status" value="1"/>
</dbReference>
<dbReference type="Pfam" id="PF13901">
    <property type="entry name" value="RH_dom"/>
    <property type="match status" value="1"/>
</dbReference>
<dbReference type="InterPro" id="IPR047326">
    <property type="entry name" value="RUN_PLEKHM1"/>
</dbReference>
<dbReference type="Gene3D" id="1.20.58.900">
    <property type="match status" value="1"/>
</dbReference>
<feature type="region of interest" description="Disordered" evidence="16">
    <location>
        <begin position="797"/>
        <end position="835"/>
    </location>
</feature>
<dbReference type="GO" id="GO:0006914">
    <property type="term" value="P:autophagy"/>
    <property type="evidence" value="ECO:0007669"/>
    <property type="project" value="UniProtKB-KW"/>
</dbReference>
<protein>
    <recommendedName>
        <fullName evidence="22">Pleckstrin-likey domain-containing family M member 1</fullName>
    </recommendedName>
</protein>
<feature type="compositionally biased region" description="Polar residues" evidence="16">
    <location>
        <begin position="490"/>
        <end position="511"/>
    </location>
</feature>
<gene>
    <name evidence="20" type="ORF">F2P81_022601</name>
</gene>
<evidence type="ECO:0000259" key="18">
    <source>
        <dbReference type="PROSITE" id="PS50003"/>
    </source>
</evidence>
<feature type="compositionally biased region" description="Low complexity" evidence="16">
    <location>
        <begin position="417"/>
        <end position="439"/>
    </location>
</feature>
<dbReference type="InterPro" id="IPR001849">
    <property type="entry name" value="PH_domain"/>
</dbReference>
<evidence type="ECO:0000256" key="11">
    <source>
        <dbReference type="ARBA" id="ARBA00022833"/>
    </source>
</evidence>
<keyword evidence="11" id="KW-0862">Zinc</keyword>
<evidence type="ECO:0000256" key="12">
    <source>
        <dbReference type="ARBA" id="ARBA00023006"/>
    </source>
</evidence>
<sequence>MFNNSILFVCLCLGLYSAGSALSCRWMDHKFRQYSENSLDLLRTMAHNSTNSTEEAEVEETVAFPNDLYSQASKASAEDRLGFTVQVLDEVVVLFEEDRSSASWEERGVENFLNVVTQLADGLRSCNGLKCNRQANVVKEMRADAEQHSGEKRRTQSAEFAFLLVCRIKGAVSDFVERFIKEKLARSLKALQKRYVMSDAVVTSEDSDANLLCCALEAVFIHGIKSKYVRSEAAGRIRKGDRGPLPQPFFWSLLKTVTHRDVITELEKISFVGTDVGRCRAWLRLALNHGLLECYLASLFREDSKLRAHYQPNALLLNAEERDVLLSYLQGLASLTFSLSYKSAVLNEWTTTPLALAGLCPLSQVDSLHLSLNGDSKESWDTASQSSGSSDALDMQSEGRGSGALRGGRDALNSSNLSLDTTGSSQLSSSLSSDSLLQGQDPRSPAAEQWSSSDLDLSNNICSKRPQKDSLTEFQGNGQCSQDSMREDSFVSSTGADQLSETAVFSSSDSEPQGPAAPSHDPEDQPPNSDATSSGSLQTSLDSQSSDENHVIHSPSEVCDDTSDESHLDTDQEEVNSADVKGSCESAQDEKEEESSTKSSSEPPALPGPRRSTSILSRKLSSDSLSHSCSWISDDDIYKPQLEEVPDHDEVPPPAPTPEPKVSQSPPSVVHRRQIGLSNPFRGLLKLGHLERRGAMALWRDYYCELSPFEFRLYLNAEERTCCDNCSLLRCEDAHVTSSEGRFELAFPGKRLYLRAANRDEAEDWVDRIVEAVNKCRPAPRADEQWEVLQPCRENGVNDRKFSSSSSAPSSPERGLIPSDTRTCGGLDTPPPPQEFNWTRTADLETDAIKEAILYFSTDPEARTWVPLIFSLSLEALKGFRMQGERKFLQLNYPIEETRDVVPDVSMGGPAFFKLLTVRDTLRLRAEDAAEARSWRDLIRGALDSYLESGDDGGSEEPALVHAGVTGNLHRLVQHRLKEDGALLVHLCTVPSEKGLDTQSFKCAGCPQQIGPSRGRARLCEFSGQYYCDSCHHGDTTIIPSRMVHNWDLNQREVSKKALQLMAQVEQEPLLNLEQLNPELVTHSMSMAQAHNLRQRLRLFGDYLLTCRSGAYKKLQARMEQRTYLLESSHLYSVVDLRQIAEDEYTVYLMTLLQFASNHVFHCDLCMQRGFICQICHANDTIFPFQFDTTTRCKDCKAVFHSACKAPGRPCPRCERMKKYRERDLQD</sequence>
<evidence type="ECO:0008006" key="22">
    <source>
        <dbReference type="Google" id="ProtNLM"/>
    </source>
</evidence>
<evidence type="ECO:0000256" key="3">
    <source>
        <dbReference type="ARBA" id="ARBA00004656"/>
    </source>
</evidence>
<keyword evidence="8" id="KW-0677">Repeat</keyword>
<feature type="region of interest" description="Disordered" evidence="16">
    <location>
        <begin position="644"/>
        <end position="667"/>
    </location>
</feature>
<evidence type="ECO:0000256" key="13">
    <source>
        <dbReference type="ARBA" id="ARBA00023118"/>
    </source>
</evidence>
<dbReference type="PANTHER" id="PTHR12326:SF5">
    <property type="entry name" value="PLECKSTRIN HOMOLOGY DOMAIN-CONTAINING FAMILY M MEMBER 1"/>
    <property type="match status" value="1"/>
</dbReference>
<dbReference type="Pfam" id="PF00143">
    <property type="entry name" value="Interferon"/>
    <property type="match status" value="1"/>
</dbReference>
<dbReference type="GO" id="GO:0051607">
    <property type="term" value="P:defense response to virus"/>
    <property type="evidence" value="ECO:0007669"/>
    <property type="project" value="UniProtKB-KW"/>
</dbReference>
<keyword evidence="12" id="KW-0072">Autophagy</keyword>
<keyword evidence="9" id="KW-0967">Endosome</keyword>
<proteinExistence type="predicted"/>
<evidence type="ECO:0000256" key="14">
    <source>
        <dbReference type="ARBA" id="ARBA00023157"/>
    </source>
</evidence>
<dbReference type="AlphaFoldDB" id="A0A6A4S238"/>
<feature type="region of interest" description="Disordered" evidence="16">
    <location>
        <begin position="375"/>
        <end position="619"/>
    </location>
</feature>
<evidence type="ECO:0000256" key="8">
    <source>
        <dbReference type="ARBA" id="ARBA00022737"/>
    </source>
</evidence>
<dbReference type="SUPFAM" id="SSF47266">
    <property type="entry name" value="4-helical cytokines"/>
    <property type="match status" value="1"/>
</dbReference>
<feature type="domain" description="RUN" evidence="19">
    <location>
        <begin position="203"/>
        <end position="344"/>
    </location>
</feature>
<keyword evidence="13" id="KW-0051">Antiviral defense</keyword>
<keyword evidence="17" id="KW-0732">Signal</keyword>
<reference evidence="20 21" key="1">
    <citation type="submission" date="2019-06" db="EMBL/GenBank/DDBJ databases">
        <title>Draft genomes of female and male turbot (Scophthalmus maximus).</title>
        <authorList>
            <person name="Xu H."/>
            <person name="Xu X.-W."/>
            <person name="Shao C."/>
            <person name="Chen S."/>
        </authorList>
    </citation>
    <scope>NUCLEOTIDE SEQUENCE [LARGE SCALE GENOMIC DNA]</scope>
    <source>
        <strain evidence="20">Ysfricsl-2016a</strain>
        <tissue evidence="20">Blood</tissue>
    </source>
</reference>
<dbReference type="Pfam" id="PF02759">
    <property type="entry name" value="RUN"/>
    <property type="match status" value="1"/>
</dbReference>
<dbReference type="SMART" id="SM00233">
    <property type="entry name" value="PH"/>
    <property type="match status" value="2"/>
</dbReference>
<keyword evidence="7" id="KW-0479">Metal-binding</keyword>
<comment type="subcellular location">
    <subcellularLocation>
        <location evidence="1">Late endosome</location>
    </subcellularLocation>
    <subcellularLocation>
        <location evidence="3">Lysosome membrane</location>
    </subcellularLocation>
    <subcellularLocation>
        <location evidence="2">Secreted</location>
    </subcellularLocation>
</comment>
<dbReference type="CDD" id="cd00821">
    <property type="entry name" value="PH"/>
    <property type="match status" value="1"/>
</dbReference>
<keyword evidence="5" id="KW-0964">Secreted</keyword>
<dbReference type="GO" id="GO:0005765">
    <property type="term" value="C:lysosomal membrane"/>
    <property type="evidence" value="ECO:0007669"/>
    <property type="project" value="UniProtKB-SubCell"/>
</dbReference>
<feature type="compositionally biased region" description="Polar residues" evidence="16">
    <location>
        <begin position="381"/>
        <end position="390"/>
    </location>
</feature>
<feature type="domain" description="PH" evidence="18">
    <location>
        <begin position="683"/>
        <end position="774"/>
    </location>
</feature>
<keyword evidence="10" id="KW-0863">Zinc-finger</keyword>
<dbReference type="InterPro" id="IPR025258">
    <property type="entry name" value="RH_dom"/>
</dbReference>
<evidence type="ECO:0000256" key="7">
    <source>
        <dbReference type="ARBA" id="ARBA00022723"/>
    </source>
</evidence>
<dbReference type="GO" id="GO:0008270">
    <property type="term" value="F:zinc ion binding"/>
    <property type="evidence" value="ECO:0007669"/>
    <property type="project" value="UniProtKB-KW"/>
</dbReference>
<dbReference type="PROSITE" id="PS50003">
    <property type="entry name" value="PH_DOMAIN"/>
    <property type="match status" value="1"/>
</dbReference>
<evidence type="ECO:0000256" key="2">
    <source>
        <dbReference type="ARBA" id="ARBA00004613"/>
    </source>
</evidence>
<evidence type="ECO:0000256" key="9">
    <source>
        <dbReference type="ARBA" id="ARBA00022753"/>
    </source>
</evidence>
<dbReference type="SUPFAM" id="SSF140741">
    <property type="entry name" value="RUN domain-like"/>
    <property type="match status" value="1"/>
</dbReference>
<feature type="compositionally biased region" description="Polar residues" evidence="16">
    <location>
        <begin position="472"/>
        <end position="483"/>
    </location>
</feature>
<accession>A0A6A4S238</accession>
<dbReference type="InterPro" id="IPR009079">
    <property type="entry name" value="4_helix_cytokine-like_core"/>
</dbReference>
<feature type="compositionally biased region" description="Low complexity" evidence="16">
    <location>
        <begin position="532"/>
        <end position="546"/>
    </location>
</feature>
<keyword evidence="6" id="KW-0597">Phosphoprotein</keyword>
<dbReference type="CDD" id="cd17679">
    <property type="entry name" value="RUN_PLEKHM1"/>
    <property type="match status" value="1"/>
</dbReference>
<dbReference type="InterPro" id="IPR011993">
    <property type="entry name" value="PH-like_dom_sf"/>
</dbReference>